<dbReference type="AlphaFoldDB" id="A0A4Q1RC34"/>
<dbReference type="InterPro" id="IPR055568">
    <property type="entry name" value="DUF7144"/>
</dbReference>
<feature type="transmembrane region" description="Helical" evidence="1">
    <location>
        <begin position="78"/>
        <end position="97"/>
    </location>
</feature>
<sequence length="128" mass="13994">MTKSRSVTGWTRFAAVLLVFGGAMTILAGISAIFDDRIFVTTRHYLFSFDVIGWGWAHLILGIVIVLAGLSLFKGATWARIVAVVLAGLGAVANFLWIPHYPLWALTLLAIDVVIIWALCVGDRRAHT</sequence>
<feature type="transmembrane region" description="Helical" evidence="1">
    <location>
        <begin position="103"/>
        <end position="122"/>
    </location>
</feature>
<accession>A0A4Q1RC34</accession>
<feature type="domain" description="DUF7144" evidence="2">
    <location>
        <begin position="10"/>
        <end position="123"/>
    </location>
</feature>
<dbReference type="Pfam" id="PF23636">
    <property type="entry name" value="DUF7144"/>
    <property type="match status" value="1"/>
</dbReference>
<keyword evidence="4" id="KW-1185">Reference proteome</keyword>
<evidence type="ECO:0000256" key="1">
    <source>
        <dbReference type="SAM" id="Phobius"/>
    </source>
</evidence>
<evidence type="ECO:0000313" key="4">
    <source>
        <dbReference type="Proteomes" id="UP000289482"/>
    </source>
</evidence>
<reference evidence="3 4" key="1">
    <citation type="submission" date="2019-01" db="EMBL/GenBank/DDBJ databases">
        <title>Draft genome sequences of the type strain Streptomyces sioyaensis DSM 40032 and its novel strain, TM32, a thermotolerant antibiotics-producing actinobacterium.</title>
        <authorList>
            <person name="Nakaew N."/>
            <person name="Lumyong S."/>
            <person name="Sloan W.T."/>
            <person name="Sungthong R."/>
        </authorList>
    </citation>
    <scope>NUCLEOTIDE SEQUENCE [LARGE SCALE GENOMIC DNA]</scope>
    <source>
        <strain evidence="3 4">DSM 40032</strain>
    </source>
</reference>
<proteinExistence type="predicted"/>
<keyword evidence="1" id="KW-0812">Transmembrane</keyword>
<gene>
    <name evidence="3" type="ORF">EST54_01035</name>
</gene>
<name>A0A4Q1RC34_9ACTN</name>
<evidence type="ECO:0000259" key="2">
    <source>
        <dbReference type="Pfam" id="PF23636"/>
    </source>
</evidence>
<dbReference type="EMBL" id="SDIF01000002">
    <property type="protein sequence ID" value="RXS71028.1"/>
    <property type="molecule type" value="Genomic_DNA"/>
</dbReference>
<feature type="transmembrane region" description="Helical" evidence="1">
    <location>
        <begin position="12"/>
        <end position="34"/>
    </location>
</feature>
<keyword evidence="1" id="KW-0472">Membrane</keyword>
<dbReference type="Proteomes" id="UP000289482">
    <property type="component" value="Unassembled WGS sequence"/>
</dbReference>
<evidence type="ECO:0000313" key="3">
    <source>
        <dbReference type="EMBL" id="RXS71028.1"/>
    </source>
</evidence>
<dbReference type="GeneID" id="95776585"/>
<keyword evidence="1" id="KW-1133">Transmembrane helix</keyword>
<organism evidence="3 4">
    <name type="scientific">Streptomyces sioyaensis</name>
    <dbReference type="NCBI Taxonomy" id="67364"/>
    <lineage>
        <taxon>Bacteria</taxon>
        <taxon>Bacillati</taxon>
        <taxon>Actinomycetota</taxon>
        <taxon>Actinomycetes</taxon>
        <taxon>Kitasatosporales</taxon>
        <taxon>Streptomycetaceae</taxon>
        <taxon>Streptomyces</taxon>
    </lineage>
</organism>
<protein>
    <recommendedName>
        <fullName evidence="2">DUF7144 domain-containing protein</fullName>
    </recommendedName>
</protein>
<comment type="caution">
    <text evidence="3">The sequence shown here is derived from an EMBL/GenBank/DDBJ whole genome shotgun (WGS) entry which is preliminary data.</text>
</comment>
<feature type="transmembrane region" description="Helical" evidence="1">
    <location>
        <begin position="54"/>
        <end position="73"/>
    </location>
</feature>
<dbReference type="RefSeq" id="WP_129243829.1">
    <property type="nucleotide sequence ID" value="NZ_JABZEL010000010.1"/>
</dbReference>